<dbReference type="Pfam" id="PF10431">
    <property type="entry name" value="ClpB_D2-small"/>
    <property type="match status" value="1"/>
</dbReference>
<evidence type="ECO:0000256" key="6">
    <source>
        <dbReference type="RuleBase" id="RU004432"/>
    </source>
</evidence>
<accession>A0A3A8PHN5</accession>
<dbReference type="RefSeq" id="WP_120645951.1">
    <property type="nucleotide sequence ID" value="NZ_RAWB01000310.1"/>
</dbReference>
<evidence type="ECO:0000256" key="1">
    <source>
        <dbReference type="ARBA" id="ARBA00022737"/>
    </source>
</evidence>
<dbReference type="PROSITE" id="PS51903">
    <property type="entry name" value="CLP_R"/>
    <property type="match status" value="1"/>
</dbReference>
<dbReference type="Pfam" id="PF07724">
    <property type="entry name" value="AAA_2"/>
    <property type="match status" value="1"/>
</dbReference>
<dbReference type="InterPro" id="IPR019489">
    <property type="entry name" value="Clp_ATPase_C"/>
</dbReference>
<gene>
    <name evidence="9" type="primary">clpA</name>
    <name evidence="9" type="ORF">D7V93_25955</name>
</gene>
<dbReference type="PRINTS" id="PR00300">
    <property type="entry name" value="CLPPROTEASEA"/>
</dbReference>
<dbReference type="SUPFAM" id="SSF52540">
    <property type="entry name" value="P-loop containing nucleoside triphosphate hydrolases"/>
    <property type="match status" value="2"/>
</dbReference>
<dbReference type="Gene3D" id="1.10.8.60">
    <property type="match status" value="2"/>
</dbReference>
<evidence type="ECO:0000259" key="8">
    <source>
        <dbReference type="PROSITE" id="PS51903"/>
    </source>
</evidence>
<dbReference type="InterPro" id="IPR028299">
    <property type="entry name" value="ClpA/B_CS2"/>
</dbReference>
<evidence type="ECO:0000256" key="7">
    <source>
        <dbReference type="SAM" id="MobiDB-lite"/>
    </source>
</evidence>
<dbReference type="InterPro" id="IPR050130">
    <property type="entry name" value="ClpA_ClpB"/>
</dbReference>
<dbReference type="InterPro" id="IPR018368">
    <property type="entry name" value="ClpA/B_CS1"/>
</dbReference>
<dbReference type="Pfam" id="PF17871">
    <property type="entry name" value="AAA_lid_9"/>
    <property type="match status" value="1"/>
</dbReference>
<dbReference type="InterPro" id="IPR001270">
    <property type="entry name" value="ClpA/B"/>
</dbReference>
<dbReference type="Gene3D" id="1.10.1780.10">
    <property type="entry name" value="Clp, N-terminal domain"/>
    <property type="match status" value="1"/>
</dbReference>
<keyword evidence="9" id="KW-0378">Hydrolase</keyword>
<evidence type="ECO:0000256" key="4">
    <source>
        <dbReference type="ARBA" id="ARBA00023186"/>
    </source>
</evidence>
<evidence type="ECO:0000256" key="5">
    <source>
        <dbReference type="PROSITE-ProRule" id="PRU01251"/>
    </source>
</evidence>
<feature type="domain" description="Clp R" evidence="8">
    <location>
        <begin position="1"/>
        <end position="68"/>
    </location>
</feature>
<keyword evidence="2 6" id="KW-0547">Nucleotide-binding</keyword>
<dbReference type="InterPro" id="IPR013461">
    <property type="entry name" value="ClpA"/>
</dbReference>
<keyword evidence="4 6" id="KW-0143">Chaperone</keyword>
<dbReference type="SMART" id="SM01086">
    <property type="entry name" value="ClpB_D2-small"/>
    <property type="match status" value="1"/>
</dbReference>
<keyword evidence="3 6" id="KW-0067">ATP-binding</keyword>
<dbReference type="Pfam" id="PF02861">
    <property type="entry name" value="Clp_N"/>
    <property type="match status" value="1"/>
</dbReference>
<dbReference type="InterPro" id="IPR004176">
    <property type="entry name" value="Clp_R_N"/>
</dbReference>
<dbReference type="CDD" id="cd00009">
    <property type="entry name" value="AAA"/>
    <property type="match status" value="1"/>
</dbReference>
<feature type="region of interest" description="Disordered" evidence="7">
    <location>
        <begin position="146"/>
        <end position="176"/>
    </location>
</feature>
<dbReference type="GO" id="GO:0043335">
    <property type="term" value="P:protein unfolding"/>
    <property type="evidence" value="ECO:0007669"/>
    <property type="project" value="InterPro"/>
</dbReference>
<dbReference type="Gene3D" id="3.40.50.300">
    <property type="entry name" value="P-loop containing nucleotide triphosphate hydrolases"/>
    <property type="match status" value="2"/>
</dbReference>
<dbReference type="InterPro" id="IPR027417">
    <property type="entry name" value="P-loop_NTPase"/>
</dbReference>
<dbReference type="AlphaFoldDB" id="A0A3A8PHN5"/>
<sequence length="764" mass="83254">MAGPSIAKELQASFRTALDEARKMRHEYLTLEHLLLALTRDSRTREVLKACGANVKRLQENLTSFLEETVERLPDDVDAEPQQTIGVERVLHRAAMHALSAEQKYIDGGDVLVAMFREEESQALFLLQQEGVTRLDLLNFISHGISKDGEETGDSSSSRGAAPAGDDEDGESSRKSPLEAYATQLNAEAKAGRIDPLIGRDKELERTIQVLCRRRKNNPLYVGEAGVGKTAIAEGLALHITEGRVPEALKDAVVYSLDMGALLAGTKFRGQFEERLKGVLKALQELPDAILFIDEIHTIVGAGATSGGSMDASNLLKPALASGRLRCIGSTTFQEFKASFERDRALSRRFQKIEVAEPSVEDTVLILEGLRSRYEEHHHVKYAEGALRAAAELAAKHINDRFLPDKAIDVIDESGAAERLKPEGVRTGNVTAHDVEQVVSKMAKIPAKSVSASEGVQIQNLDKELKGVIFGQDKAIEEMVSAIKLSRSGLRAPEKPIGSFLFSGPTGVGKTELAKQLALSLGVEFLRFDMSEYSEKHTVSRLIGAPPGYVGFDQGGLLTDAVRKHPYAVLVLDEIEKAHPDLFNILLQVMDHATLTDNNGRKADFRNIILVLTTNAGAQEMSTKAMGFGDTGVVVDGSRAKKAIERTFTPEFRNRLDGWILFSGLPPEVILKVVDKEVRLLQKVLDEKKVKLSLTPAARAWLAEHGYDPAFGARPMARLVDNSLKKQLAEALLFGALKGGGVARFDVVDDALKLVSEAAEAVPA</sequence>
<dbReference type="SUPFAM" id="SSF81923">
    <property type="entry name" value="Double Clp-N motif"/>
    <property type="match status" value="1"/>
</dbReference>
<evidence type="ECO:0000313" key="9">
    <source>
        <dbReference type="EMBL" id="RKH54141.1"/>
    </source>
</evidence>
<dbReference type="EMBL" id="RAWB01000310">
    <property type="protein sequence ID" value="RKH54141.1"/>
    <property type="molecule type" value="Genomic_DNA"/>
</dbReference>
<dbReference type="NCBIfam" id="TIGR02639">
    <property type="entry name" value="ClpA"/>
    <property type="match status" value="1"/>
</dbReference>
<evidence type="ECO:0000256" key="2">
    <source>
        <dbReference type="ARBA" id="ARBA00022741"/>
    </source>
</evidence>
<dbReference type="GO" id="GO:0008233">
    <property type="term" value="F:peptidase activity"/>
    <property type="evidence" value="ECO:0007669"/>
    <property type="project" value="UniProtKB-KW"/>
</dbReference>
<keyword evidence="9" id="KW-0645">Protease</keyword>
<dbReference type="GO" id="GO:0016887">
    <property type="term" value="F:ATP hydrolysis activity"/>
    <property type="evidence" value="ECO:0007669"/>
    <property type="project" value="InterPro"/>
</dbReference>
<dbReference type="GO" id="GO:0006508">
    <property type="term" value="P:proteolysis"/>
    <property type="evidence" value="ECO:0007669"/>
    <property type="project" value="UniProtKB-KW"/>
</dbReference>
<dbReference type="PANTHER" id="PTHR11638:SF111">
    <property type="entry name" value="ATP-DEPENDENT CLP PROTEASE ATP-BINDING SUBUNIT CLPA"/>
    <property type="match status" value="1"/>
</dbReference>
<dbReference type="GO" id="GO:0005524">
    <property type="term" value="F:ATP binding"/>
    <property type="evidence" value="ECO:0007669"/>
    <property type="project" value="UniProtKB-KW"/>
</dbReference>
<proteinExistence type="inferred from homology"/>
<dbReference type="PANTHER" id="PTHR11638">
    <property type="entry name" value="ATP-DEPENDENT CLP PROTEASE"/>
    <property type="match status" value="1"/>
</dbReference>
<dbReference type="Pfam" id="PF00004">
    <property type="entry name" value="AAA"/>
    <property type="match status" value="1"/>
</dbReference>
<dbReference type="Proteomes" id="UP000272888">
    <property type="component" value="Unassembled WGS sequence"/>
</dbReference>
<organism evidence="9 10">
    <name type="scientific">Corallococcus llansteffanensis</name>
    <dbReference type="NCBI Taxonomy" id="2316731"/>
    <lineage>
        <taxon>Bacteria</taxon>
        <taxon>Pseudomonadati</taxon>
        <taxon>Myxococcota</taxon>
        <taxon>Myxococcia</taxon>
        <taxon>Myxococcales</taxon>
        <taxon>Cystobacterineae</taxon>
        <taxon>Myxococcaceae</taxon>
        <taxon>Corallococcus</taxon>
    </lineage>
</organism>
<evidence type="ECO:0000313" key="10">
    <source>
        <dbReference type="Proteomes" id="UP000272888"/>
    </source>
</evidence>
<comment type="similarity">
    <text evidence="6">Belongs to the ClpA/ClpB family.</text>
</comment>
<comment type="caution">
    <text evidence="9">The sequence shown here is derived from an EMBL/GenBank/DDBJ whole genome shotgun (WGS) entry which is preliminary data.</text>
</comment>
<protein>
    <submittedName>
        <fullName evidence="9">ATP-dependent Clp protease ATP-binding subunit ClpA</fullName>
    </submittedName>
</protein>
<name>A0A3A8PHN5_9BACT</name>
<dbReference type="PROSITE" id="PS00870">
    <property type="entry name" value="CLPAB_1"/>
    <property type="match status" value="1"/>
</dbReference>
<dbReference type="GO" id="GO:0034605">
    <property type="term" value="P:cellular response to heat"/>
    <property type="evidence" value="ECO:0007669"/>
    <property type="project" value="TreeGrafter"/>
</dbReference>
<keyword evidence="10" id="KW-1185">Reference proteome</keyword>
<dbReference type="GO" id="GO:0005737">
    <property type="term" value="C:cytoplasm"/>
    <property type="evidence" value="ECO:0007669"/>
    <property type="project" value="TreeGrafter"/>
</dbReference>
<dbReference type="CDD" id="cd19499">
    <property type="entry name" value="RecA-like_ClpB_Hsp104-like"/>
    <property type="match status" value="1"/>
</dbReference>
<evidence type="ECO:0000256" key="3">
    <source>
        <dbReference type="ARBA" id="ARBA00022840"/>
    </source>
</evidence>
<reference evidence="10" key="1">
    <citation type="submission" date="2018-09" db="EMBL/GenBank/DDBJ databases">
        <authorList>
            <person name="Livingstone P.G."/>
            <person name="Whitworth D.E."/>
        </authorList>
    </citation>
    <scope>NUCLEOTIDE SEQUENCE [LARGE SCALE GENOMIC DNA]</scope>
    <source>
        <strain evidence="10">CA051B</strain>
    </source>
</reference>
<dbReference type="InterPro" id="IPR036628">
    <property type="entry name" value="Clp_N_dom_sf"/>
</dbReference>
<dbReference type="InterPro" id="IPR003959">
    <property type="entry name" value="ATPase_AAA_core"/>
</dbReference>
<dbReference type="InterPro" id="IPR003593">
    <property type="entry name" value="AAA+_ATPase"/>
</dbReference>
<dbReference type="SMART" id="SM00382">
    <property type="entry name" value="AAA"/>
    <property type="match status" value="2"/>
</dbReference>
<keyword evidence="1 5" id="KW-0677">Repeat</keyword>
<dbReference type="InterPro" id="IPR041546">
    <property type="entry name" value="ClpA/ClpB_AAA_lid"/>
</dbReference>
<dbReference type="PROSITE" id="PS00871">
    <property type="entry name" value="CLPAB_2"/>
    <property type="match status" value="1"/>
</dbReference>